<dbReference type="OrthoDB" id="9805030at2"/>
<evidence type="ECO:0000256" key="2">
    <source>
        <dbReference type="ARBA" id="ARBA00022727"/>
    </source>
</evidence>
<feature type="region of interest" description="LID" evidence="5">
    <location>
        <begin position="140"/>
        <end position="177"/>
    </location>
</feature>
<feature type="binding site" evidence="5">
    <location>
        <position position="215"/>
    </location>
    <ligand>
        <name>ATP</name>
        <dbReference type="ChEBI" id="CHEBI:30616"/>
    </ligand>
</feature>
<dbReference type="EC" id="2.7.4.3" evidence="5 7"/>
<evidence type="ECO:0000256" key="7">
    <source>
        <dbReference type="RuleBase" id="RU003331"/>
    </source>
</evidence>
<proteinExistence type="inferred from homology"/>
<keyword evidence="9" id="KW-1185">Reference proteome</keyword>
<sequence>MVEKNKKFKLIVLIAPPGSGKGTLSELLKDRKSFHVFSAGKMFRTMITQKKENKENNLQEVNKGDYLADEIVNKYAIEELEKILEKAKEYHQEEIYIALDGYPRTMGQAKELEGWSKNKELIIVKLEGLNDLQIQKRLSNRYLCEAHEHIFNELNENFPKDGICPKDGSKLIKRVDDSQLEVMQRRLKLHEALTSPICEYFEKKNITTITIDSSLSIEEMYLSFCEKIRI</sequence>
<comment type="pathway">
    <text evidence="5">Purine metabolism; AMP biosynthesis via salvage pathway; AMP from ADP: step 1/1.</text>
</comment>
<comment type="subunit">
    <text evidence="5 7">Monomer.</text>
</comment>
<evidence type="ECO:0000313" key="9">
    <source>
        <dbReference type="Proteomes" id="UP000017119"/>
    </source>
</evidence>
<dbReference type="HOGENOM" id="CLU_032354_1_2_14"/>
<evidence type="ECO:0000256" key="4">
    <source>
        <dbReference type="ARBA" id="ARBA00022777"/>
    </source>
</evidence>
<gene>
    <name evidence="5" type="primary">adk</name>
    <name evidence="8" type="ORF">PRV_01615</name>
</gene>
<feature type="binding site" evidence="5">
    <location>
        <position position="141"/>
    </location>
    <ligand>
        <name>ATP</name>
        <dbReference type="ChEBI" id="CHEBI:30616"/>
    </ligand>
</feature>
<comment type="similarity">
    <text evidence="5 6">Belongs to the adenylate kinase family.</text>
</comment>
<reference evidence="8 9" key="1">
    <citation type="journal article" date="2013" name="Genome Announc.">
        <title>Genome Sequence of Mycoplasma parvum (Formerly Eperythrozoon parvum), a Diminutive Hemoplasma of the Pig.</title>
        <authorList>
            <person name="do Nascimento N.C."/>
            <person name="Dos Santos A.P."/>
            <person name="Chu Y."/>
            <person name="Guimaraes A.M."/>
            <person name="Pagliaro A."/>
            <person name="Messick J.B."/>
        </authorList>
    </citation>
    <scope>NUCLEOTIDE SEQUENCE [LARGE SCALE GENOMIC DNA]</scope>
    <source>
        <strain evidence="8 9">Indiana</strain>
    </source>
</reference>
<name>U5NFQ5_9MOLU</name>
<dbReference type="GO" id="GO:0044209">
    <property type="term" value="P:AMP salvage"/>
    <property type="evidence" value="ECO:0007669"/>
    <property type="project" value="UniProtKB-UniRule"/>
</dbReference>
<protein>
    <recommendedName>
        <fullName evidence="5 7">Adenylate kinase</fullName>
        <shortName evidence="5">AK</shortName>
        <ecNumber evidence="5 7">2.7.4.3</ecNumber>
    </recommendedName>
    <alternativeName>
        <fullName evidence="5">ATP-AMP transphosphorylase</fullName>
    </alternativeName>
    <alternativeName>
        <fullName evidence="5">ATP:AMP phosphotransferase</fullName>
    </alternativeName>
    <alternativeName>
        <fullName evidence="5">Adenylate monophosphate kinase</fullName>
    </alternativeName>
</protein>
<comment type="caution">
    <text evidence="5">Lacks conserved residue(s) required for the propagation of feature annotation.</text>
</comment>
<feature type="binding site" evidence="5">
    <location>
        <begin position="18"/>
        <end position="23"/>
    </location>
    <ligand>
        <name>ATP</name>
        <dbReference type="ChEBI" id="CHEBI:30616"/>
    </ligand>
</feature>
<feature type="region of interest" description="NMP" evidence="5">
    <location>
        <begin position="38"/>
        <end position="67"/>
    </location>
</feature>
<feature type="binding site" evidence="5">
    <location>
        <position position="174"/>
    </location>
    <ligand>
        <name>AMP</name>
        <dbReference type="ChEBI" id="CHEBI:456215"/>
    </ligand>
</feature>
<evidence type="ECO:0000256" key="6">
    <source>
        <dbReference type="RuleBase" id="RU003330"/>
    </source>
</evidence>
<comment type="subcellular location">
    <subcellularLocation>
        <location evidence="5 7">Cytoplasm</location>
    </subcellularLocation>
</comment>
<feature type="binding site" evidence="5">
    <location>
        <position position="186"/>
    </location>
    <ligand>
        <name>AMP</name>
        <dbReference type="ChEBI" id="CHEBI:456215"/>
    </ligand>
</feature>
<feature type="binding site" evidence="5">
    <location>
        <position position="44"/>
    </location>
    <ligand>
        <name>AMP</name>
        <dbReference type="ChEBI" id="CHEBI:456215"/>
    </ligand>
</feature>
<dbReference type="UniPathway" id="UPA00588">
    <property type="reaction ID" value="UER00649"/>
</dbReference>
<feature type="binding site" evidence="5">
    <location>
        <position position="108"/>
    </location>
    <ligand>
        <name>AMP</name>
        <dbReference type="ChEBI" id="CHEBI:456215"/>
    </ligand>
</feature>
<dbReference type="RefSeq" id="WP_022769680.1">
    <property type="nucleotide sequence ID" value="NC_022575.1"/>
</dbReference>
<feature type="binding site" evidence="5">
    <location>
        <begin position="150"/>
        <end position="151"/>
    </location>
    <ligand>
        <name>ATP</name>
        <dbReference type="ChEBI" id="CHEBI:30616"/>
    </ligand>
</feature>
<dbReference type="GO" id="GO:0005524">
    <property type="term" value="F:ATP binding"/>
    <property type="evidence" value="ECO:0007669"/>
    <property type="project" value="UniProtKB-UniRule"/>
</dbReference>
<dbReference type="Gene3D" id="3.40.50.300">
    <property type="entry name" value="P-loop containing nucleotide triphosphate hydrolases"/>
    <property type="match status" value="1"/>
</dbReference>
<accession>U5NFQ5</accession>
<keyword evidence="5 7" id="KW-0067">ATP-binding</keyword>
<comment type="domain">
    <text evidence="5">Consists of three domains, a large central CORE domain and two small peripheral domains, NMPbind and LID, which undergo movements during catalysis. The LID domain closes over the site of phosphoryl transfer upon ATP binding. Assembling and dissambling the active center during each catalytic cycle provides an effective means to prevent ATP hydrolysis.</text>
</comment>
<dbReference type="CDD" id="cd01428">
    <property type="entry name" value="ADK"/>
    <property type="match status" value="1"/>
</dbReference>
<keyword evidence="4 5" id="KW-0418">Kinase</keyword>
<comment type="catalytic activity">
    <reaction evidence="5 7">
        <text>AMP + ATP = 2 ADP</text>
        <dbReference type="Rhea" id="RHEA:12973"/>
        <dbReference type="ChEBI" id="CHEBI:30616"/>
        <dbReference type="ChEBI" id="CHEBI:456215"/>
        <dbReference type="ChEBI" id="CHEBI:456216"/>
        <dbReference type="EC" id="2.7.4.3"/>
    </reaction>
</comment>
<dbReference type="GO" id="GO:0004017">
    <property type="term" value="F:AMP kinase activity"/>
    <property type="evidence" value="ECO:0007669"/>
    <property type="project" value="UniProtKB-UniRule"/>
</dbReference>
<organism evidence="8 9">
    <name type="scientific">Mycoplasma parvum str. Indiana</name>
    <dbReference type="NCBI Taxonomy" id="1403316"/>
    <lineage>
        <taxon>Bacteria</taxon>
        <taxon>Bacillati</taxon>
        <taxon>Mycoplasmatota</taxon>
        <taxon>Mollicutes</taxon>
        <taxon>Mycoplasmataceae</taxon>
        <taxon>Mycoplasma</taxon>
    </lineage>
</organism>
<evidence type="ECO:0000256" key="3">
    <source>
        <dbReference type="ARBA" id="ARBA00022741"/>
    </source>
</evidence>
<dbReference type="SUPFAM" id="SSF52540">
    <property type="entry name" value="P-loop containing nucleoside triphosphate hydrolases"/>
    <property type="match status" value="1"/>
</dbReference>
<comment type="function">
    <text evidence="5">Catalyzes the reversible transfer of the terminal phosphate group between ATP and AMP. Plays an important role in cellular energy homeostasis and in adenine nucleotide metabolism.</text>
</comment>
<dbReference type="Pfam" id="PF00406">
    <property type="entry name" value="ADK"/>
    <property type="match status" value="1"/>
</dbReference>
<dbReference type="InterPro" id="IPR027417">
    <property type="entry name" value="P-loop_NTPase"/>
</dbReference>
<evidence type="ECO:0000313" key="8">
    <source>
        <dbReference type="EMBL" id="AGX89078.1"/>
    </source>
</evidence>
<dbReference type="GO" id="GO:0005737">
    <property type="term" value="C:cytoplasm"/>
    <property type="evidence" value="ECO:0007669"/>
    <property type="project" value="UniProtKB-SubCell"/>
</dbReference>
<dbReference type="InterPro" id="IPR000850">
    <property type="entry name" value="Adenylat/UMP-CMP_kin"/>
</dbReference>
<keyword evidence="2 5" id="KW-0545">Nucleotide biosynthesis</keyword>
<keyword evidence="5" id="KW-0963">Cytoplasm</keyword>
<evidence type="ECO:0000256" key="1">
    <source>
        <dbReference type="ARBA" id="ARBA00022679"/>
    </source>
</evidence>
<dbReference type="PRINTS" id="PR00094">
    <property type="entry name" value="ADENYLTKNASE"/>
</dbReference>
<feature type="binding site" evidence="5">
    <location>
        <begin position="65"/>
        <end position="67"/>
    </location>
    <ligand>
        <name>AMP</name>
        <dbReference type="ChEBI" id="CHEBI:456215"/>
    </ligand>
</feature>
<dbReference type="HAMAP" id="MF_00235">
    <property type="entry name" value="Adenylate_kinase_Adk"/>
    <property type="match status" value="1"/>
</dbReference>
<dbReference type="AlphaFoldDB" id="U5NFQ5"/>
<keyword evidence="1 5" id="KW-0808">Transferase</keyword>
<evidence type="ECO:0000256" key="5">
    <source>
        <dbReference type="HAMAP-Rule" id="MF_00235"/>
    </source>
</evidence>
<dbReference type="EMBL" id="CP006771">
    <property type="protein sequence ID" value="AGX89078.1"/>
    <property type="molecule type" value="Genomic_DNA"/>
</dbReference>
<dbReference type="Proteomes" id="UP000017119">
    <property type="component" value="Chromosome"/>
</dbReference>
<feature type="binding site" evidence="5">
    <location>
        <begin position="101"/>
        <end position="104"/>
    </location>
    <ligand>
        <name>AMP</name>
        <dbReference type="ChEBI" id="CHEBI:456215"/>
    </ligand>
</feature>
<dbReference type="PATRIC" id="fig|1403316.3.peg.293"/>
<dbReference type="PANTHER" id="PTHR23359">
    <property type="entry name" value="NUCLEOTIDE KINASE"/>
    <property type="match status" value="1"/>
</dbReference>
<keyword evidence="3 5" id="KW-0547">Nucleotide-binding</keyword>
<dbReference type="STRING" id="1403316.PRV_01615"/>
<dbReference type="KEGG" id="mpv:PRV_01615"/>